<dbReference type="Gene3D" id="2.60.120.920">
    <property type="match status" value="1"/>
</dbReference>
<dbReference type="InterPro" id="IPR003879">
    <property type="entry name" value="Butyrophylin_SPRY"/>
</dbReference>
<dbReference type="PROSITE" id="PS50089">
    <property type="entry name" value="ZF_RING_2"/>
    <property type="match status" value="1"/>
</dbReference>
<dbReference type="InterPro" id="IPR013320">
    <property type="entry name" value="ConA-like_dom_sf"/>
</dbReference>
<dbReference type="Pfam" id="PF13445">
    <property type="entry name" value="zf-RING_UBOX"/>
    <property type="match status" value="1"/>
</dbReference>
<dbReference type="InterPro" id="IPR001870">
    <property type="entry name" value="B30.2/SPRY"/>
</dbReference>
<evidence type="ECO:0000256" key="2">
    <source>
        <dbReference type="ARBA" id="ARBA00022771"/>
    </source>
</evidence>
<dbReference type="Gene3D" id="3.30.40.10">
    <property type="entry name" value="Zinc/RING finger domain, C3HC4 (zinc finger)"/>
    <property type="match status" value="1"/>
</dbReference>
<dbReference type="Pfam" id="PF00622">
    <property type="entry name" value="SPRY"/>
    <property type="match status" value="1"/>
</dbReference>
<dbReference type="InterPro" id="IPR000315">
    <property type="entry name" value="Znf_B-box"/>
</dbReference>
<dbReference type="InterPro" id="IPR003877">
    <property type="entry name" value="SPRY_dom"/>
</dbReference>
<feature type="domain" description="RING-type" evidence="6">
    <location>
        <begin position="14"/>
        <end position="54"/>
    </location>
</feature>
<dbReference type="InterPro" id="IPR043136">
    <property type="entry name" value="B30.2/SPRY_sf"/>
</dbReference>
<keyword evidence="3" id="KW-0862">Zinc</keyword>
<dbReference type="InterPro" id="IPR027370">
    <property type="entry name" value="Znf-RING_euk"/>
</dbReference>
<evidence type="ECO:0000256" key="4">
    <source>
        <dbReference type="PROSITE-ProRule" id="PRU00024"/>
    </source>
</evidence>
<dbReference type="CDD" id="cd13733">
    <property type="entry name" value="SPRY_PRY_C-I_1"/>
    <property type="match status" value="1"/>
</dbReference>
<dbReference type="InterPro" id="IPR013083">
    <property type="entry name" value="Znf_RING/FYVE/PHD"/>
</dbReference>
<keyword evidence="5" id="KW-0175">Coiled coil</keyword>
<dbReference type="InterPro" id="IPR058030">
    <property type="entry name" value="TRIM8/14/16/25/29/45/65_CC"/>
</dbReference>
<dbReference type="SMART" id="SM00184">
    <property type="entry name" value="RING"/>
    <property type="match status" value="1"/>
</dbReference>
<dbReference type="SUPFAM" id="SSF57850">
    <property type="entry name" value="RING/U-box"/>
    <property type="match status" value="1"/>
</dbReference>
<keyword evidence="2 4" id="KW-0863">Zinc-finger</keyword>
<dbReference type="Pfam" id="PF13765">
    <property type="entry name" value="PRY"/>
    <property type="match status" value="1"/>
</dbReference>
<dbReference type="PROSITE" id="PS50119">
    <property type="entry name" value="ZF_BBOX"/>
    <property type="match status" value="1"/>
</dbReference>
<reference evidence="9" key="1">
    <citation type="submission" date="2023-09" db="UniProtKB">
        <authorList>
            <consortium name="Ensembl"/>
        </authorList>
    </citation>
    <scope>IDENTIFICATION</scope>
</reference>
<dbReference type="InterPro" id="IPR017907">
    <property type="entry name" value="Znf_RING_CS"/>
</dbReference>
<dbReference type="PRINTS" id="PR01407">
    <property type="entry name" value="BUTYPHLNCDUF"/>
</dbReference>
<dbReference type="GeneTree" id="ENSGT01040000240385"/>
<proteinExistence type="predicted"/>
<feature type="domain" description="B box-type" evidence="7">
    <location>
        <begin position="83"/>
        <end position="123"/>
    </location>
</feature>
<dbReference type="GO" id="GO:0008270">
    <property type="term" value="F:zinc ion binding"/>
    <property type="evidence" value="ECO:0007669"/>
    <property type="project" value="UniProtKB-KW"/>
</dbReference>
<dbReference type="SMART" id="SM00449">
    <property type="entry name" value="SPRY"/>
    <property type="match status" value="1"/>
</dbReference>
<dbReference type="FunFam" id="2.60.120.920:FF:000004">
    <property type="entry name" value="Butyrophilin subfamily 1 member A1"/>
    <property type="match status" value="1"/>
</dbReference>
<feature type="domain" description="B30.2/SPRY" evidence="8">
    <location>
        <begin position="272"/>
        <end position="465"/>
    </location>
</feature>
<evidence type="ECO:0000256" key="3">
    <source>
        <dbReference type="ARBA" id="ARBA00022833"/>
    </source>
</evidence>
<protein>
    <submittedName>
        <fullName evidence="9">E3 ubiquitin-protein ligase TRIM39-like</fullName>
    </submittedName>
</protein>
<feature type="coiled-coil region" evidence="5">
    <location>
        <begin position="153"/>
        <end position="180"/>
    </location>
</feature>
<dbReference type="SUPFAM" id="SSF57845">
    <property type="entry name" value="B-box zinc-binding domain"/>
    <property type="match status" value="1"/>
</dbReference>
<dbReference type="AlphaFoldDB" id="A0A3B5AWX2"/>
<dbReference type="Ensembl" id="ENSSPAT00000022656.1">
    <property type="protein sequence ID" value="ENSSPAP00000022304.1"/>
    <property type="gene ID" value="ENSSPAG00000016846.1"/>
</dbReference>
<dbReference type="Gene3D" id="3.30.160.60">
    <property type="entry name" value="Classic Zinc Finger"/>
    <property type="match status" value="1"/>
</dbReference>
<dbReference type="PROSITE" id="PS00518">
    <property type="entry name" value="ZF_RING_1"/>
    <property type="match status" value="1"/>
</dbReference>
<sequence length="479" mass="53931">MASSSLLSEEQFLCPICLDVFVRPVSTPCGHNFCMSCITPYWDGAPVCQCPVCKEQFQRRPDLKVNTFIAELRHTLLEPLPSLDDKICKQHNRVLVLFCRDDGVLLCDVCASSHHTRHNVVQERLHKVQSMKESVQQSKTESEKVIANSAQDLTELVLEIQKSQAELVRVVEEKQEAAEQQADGLISDMEGEITELQRTTVKLRALKHTKDQLQFFRSYLNAPLLPHTMDLSAVSCNRHLEVQHFGTSVRKSASRLRVLLDKMNTEISRFSGSADVSNAATLSFMQQHEVDVVLDPDTAHPLLILSSDGKQVRYSMGSGLWANQILNPSMFTEHLAVLGQSGFSSGRFYFEVHMGQKTEWCLGVATASIQRRGALVRSSGSGLWAIWFLVDKFEIFSCPNVPVYVGKVERVGVFVDYEKGEISFYDVETATPIYSFTECWFTEELYPYFNPCDDEYGSNLEPMTIVPVSSTCLECKPSL</sequence>
<dbReference type="PANTHER" id="PTHR24103">
    <property type="entry name" value="E3 UBIQUITIN-PROTEIN LIGASE TRIM"/>
    <property type="match status" value="1"/>
</dbReference>
<dbReference type="SUPFAM" id="SSF49899">
    <property type="entry name" value="Concanavalin A-like lectins/glucanases"/>
    <property type="match status" value="1"/>
</dbReference>
<evidence type="ECO:0000256" key="1">
    <source>
        <dbReference type="ARBA" id="ARBA00022723"/>
    </source>
</evidence>
<dbReference type="Pfam" id="PF25600">
    <property type="entry name" value="TRIM_CC"/>
    <property type="match status" value="1"/>
</dbReference>
<dbReference type="SMART" id="SM00589">
    <property type="entry name" value="PRY"/>
    <property type="match status" value="1"/>
</dbReference>
<accession>A0A3B5AWX2</accession>
<evidence type="ECO:0000313" key="9">
    <source>
        <dbReference type="Ensembl" id="ENSSPAP00000022304.1"/>
    </source>
</evidence>
<evidence type="ECO:0000259" key="8">
    <source>
        <dbReference type="PROSITE" id="PS50188"/>
    </source>
</evidence>
<dbReference type="InterPro" id="IPR001841">
    <property type="entry name" value="Znf_RING"/>
</dbReference>
<organism evidence="9">
    <name type="scientific">Stegastes partitus</name>
    <name type="common">bicolor damselfish</name>
    <dbReference type="NCBI Taxonomy" id="144197"/>
    <lineage>
        <taxon>Eukaryota</taxon>
        <taxon>Metazoa</taxon>
        <taxon>Chordata</taxon>
        <taxon>Craniata</taxon>
        <taxon>Vertebrata</taxon>
        <taxon>Euteleostomi</taxon>
        <taxon>Actinopterygii</taxon>
        <taxon>Neopterygii</taxon>
        <taxon>Teleostei</taxon>
        <taxon>Neoteleostei</taxon>
        <taxon>Acanthomorphata</taxon>
        <taxon>Ovalentaria</taxon>
        <taxon>Pomacentridae</taxon>
        <taxon>Stegastes</taxon>
    </lineage>
</organism>
<dbReference type="InterPro" id="IPR050143">
    <property type="entry name" value="TRIM/RBCC"/>
</dbReference>
<dbReference type="SMART" id="SM00336">
    <property type="entry name" value="BBOX"/>
    <property type="match status" value="1"/>
</dbReference>
<dbReference type="InterPro" id="IPR006574">
    <property type="entry name" value="PRY"/>
</dbReference>
<dbReference type="PROSITE" id="PS50188">
    <property type="entry name" value="B302_SPRY"/>
    <property type="match status" value="1"/>
</dbReference>
<dbReference type="CDD" id="cd19769">
    <property type="entry name" value="Bbox2_TRIM16-like"/>
    <property type="match status" value="1"/>
</dbReference>
<evidence type="ECO:0000259" key="6">
    <source>
        <dbReference type="PROSITE" id="PS50089"/>
    </source>
</evidence>
<evidence type="ECO:0000256" key="5">
    <source>
        <dbReference type="SAM" id="Coils"/>
    </source>
</evidence>
<name>A0A3B5AWX2_9TELE</name>
<dbReference type="STRING" id="144197.ENSSPAP00000022304"/>
<evidence type="ECO:0000259" key="7">
    <source>
        <dbReference type="PROSITE" id="PS50119"/>
    </source>
</evidence>
<keyword evidence="1" id="KW-0479">Metal-binding</keyword>